<proteinExistence type="predicted"/>
<protein>
    <submittedName>
        <fullName evidence="1">Uncharacterized protein</fullName>
    </submittedName>
</protein>
<evidence type="ECO:0000313" key="2">
    <source>
        <dbReference type="Proteomes" id="UP001234297"/>
    </source>
</evidence>
<dbReference type="EMBL" id="CM056810">
    <property type="protein sequence ID" value="KAJ8643204.1"/>
    <property type="molecule type" value="Genomic_DNA"/>
</dbReference>
<evidence type="ECO:0000313" key="1">
    <source>
        <dbReference type="EMBL" id="KAJ8643204.1"/>
    </source>
</evidence>
<reference evidence="1 2" key="1">
    <citation type="journal article" date="2022" name="Hortic Res">
        <title>A haplotype resolved chromosomal level avocado genome allows analysis of novel avocado genes.</title>
        <authorList>
            <person name="Nath O."/>
            <person name="Fletcher S.J."/>
            <person name="Hayward A."/>
            <person name="Shaw L.M."/>
            <person name="Masouleh A.K."/>
            <person name="Furtado A."/>
            <person name="Henry R.J."/>
            <person name="Mitter N."/>
        </authorList>
    </citation>
    <scope>NUCLEOTIDE SEQUENCE [LARGE SCALE GENOMIC DNA]</scope>
    <source>
        <strain evidence="2">cv. Hass</strain>
    </source>
</reference>
<name>A0ACC2MC59_PERAE</name>
<accession>A0ACC2MC59</accession>
<keyword evidence="2" id="KW-1185">Reference proteome</keyword>
<comment type="caution">
    <text evidence="1">The sequence shown here is derived from an EMBL/GenBank/DDBJ whole genome shotgun (WGS) entry which is preliminary data.</text>
</comment>
<sequence length="124" mass="14067">MKRSRSDPSARYEPGLVVGDIEDGEAGESLPMSAGMGPERRFPTRSRMRRAEREVMQEGMVPEMLFYNDMISGCGPLPSTLMLLVSISKDIKMWPIAVNLIAVDFDQQQRYDDLKLWPTLQWSG</sequence>
<gene>
    <name evidence="1" type="ORF">MRB53_004952</name>
</gene>
<dbReference type="Proteomes" id="UP001234297">
    <property type="component" value="Chromosome 2"/>
</dbReference>
<organism evidence="1 2">
    <name type="scientific">Persea americana</name>
    <name type="common">Avocado</name>
    <dbReference type="NCBI Taxonomy" id="3435"/>
    <lineage>
        <taxon>Eukaryota</taxon>
        <taxon>Viridiplantae</taxon>
        <taxon>Streptophyta</taxon>
        <taxon>Embryophyta</taxon>
        <taxon>Tracheophyta</taxon>
        <taxon>Spermatophyta</taxon>
        <taxon>Magnoliopsida</taxon>
        <taxon>Magnoliidae</taxon>
        <taxon>Laurales</taxon>
        <taxon>Lauraceae</taxon>
        <taxon>Persea</taxon>
    </lineage>
</organism>